<evidence type="ECO:0000256" key="7">
    <source>
        <dbReference type="SAM" id="MobiDB-lite"/>
    </source>
</evidence>
<dbReference type="AlphaFoldDB" id="A0A1E3WCN3"/>
<feature type="domain" description="UvrD-like helicase ATP-binding" evidence="8">
    <location>
        <begin position="6"/>
        <end position="335"/>
    </location>
</feature>
<keyword evidence="2 6" id="KW-0378">Hydrolase</keyword>
<dbReference type="GO" id="GO:0003677">
    <property type="term" value="F:DNA binding"/>
    <property type="evidence" value="ECO:0007669"/>
    <property type="project" value="InterPro"/>
</dbReference>
<name>A0A1E3WCN3_9HYPH</name>
<dbReference type="GO" id="GO:0016787">
    <property type="term" value="F:hydrolase activity"/>
    <property type="evidence" value="ECO:0007669"/>
    <property type="project" value="UniProtKB-UniRule"/>
</dbReference>
<keyword evidence="4 6" id="KW-0067">ATP-binding</keyword>
<proteinExistence type="predicted"/>
<dbReference type="Gene3D" id="3.40.50.300">
    <property type="entry name" value="P-loop containing nucleotide triphosphate hydrolases"/>
    <property type="match status" value="1"/>
</dbReference>
<dbReference type="EMBL" id="LPWD01000090">
    <property type="protein sequence ID" value="ODS03565.1"/>
    <property type="molecule type" value="Genomic_DNA"/>
</dbReference>
<dbReference type="SUPFAM" id="SSF52540">
    <property type="entry name" value="P-loop containing nucleoside triphosphate hydrolases"/>
    <property type="match status" value="1"/>
</dbReference>
<sequence length="335" mass="36279">MSADLLHEADANQARASDPKASAWVSANAGTGKTEVLVKRTLRLLLDGARPESILCLTYTKTAAAEMQNRLLKELAAWATMPAAELQTKLAKLMGRPPEDQDLSGARRLFARALEARGGLKIHTIHGFCERLLQRFPLESAVTPHFTVLDDRDAALLKRSAFDTVVARAAEDRNSMLGRALDTIITVAGEEYFRQVVDTVLGKRAELDRMAAYHDGLTEWAEAEGAALKQLFGVAEDTEDALVAELASVLSDSEIDAALSAFASFGSTTDDARTEEGLRGAKGSTGEARAAALKAAFLTADGNPRARVVSAASRRTRRNLPRHWPPPEPRGRTRH</sequence>
<keyword evidence="3 6" id="KW-0347">Helicase</keyword>
<evidence type="ECO:0000313" key="9">
    <source>
        <dbReference type="EMBL" id="ODS03565.1"/>
    </source>
</evidence>
<evidence type="ECO:0000256" key="2">
    <source>
        <dbReference type="ARBA" id="ARBA00022801"/>
    </source>
</evidence>
<gene>
    <name evidence="9" type="ORF">AUC71_00775</name>
</gene>
<dbReference type="GO" id="GO:0005524">
    <property type="term" value="F:ATP binding"/>
    <property type="evidence" value="ECO:0007669"/>
    <property type="project" value="UniProtKB-UniRule"/>
</dbReference>
<feature type="binding site" evidence="6">
    <location>
        <begin position="27"/>
        <end position="34"/>
    </location>
    <ligand>
        <name>ATP</name>
        <dbReference type="ChEBI" id="CHEBI:30616"/>
    </ligand>
</feature>
<organism evidence="9 10">
    <name type="scientific">Methyloceanibacter marginalis</name>
    <dbReference type="NCBI Taxonomy" id="1774971"/>
    <lineage>
        <taxon>Bacteria</taxon>
        <taxon>Pseudomonadati</taxon>
        <taxon>Pseudomonadota</taxon>
        <taxon>Alphaproteobacteria</taxon>
        <taxon>Hyphomicrobiales</taxon>
        <taxon>Hyphomicrobiaceae</taxon>
        <taxon>Methyloceanibacter</taxon>
    </lineage>
</organism>
<dbReference type="OrthoDB" id="9810135at2"/>
<dbReference type="PANTHER" id="PTHR11070">
    <property type="entry name" value="UVRD / RECB / PCRA DNA HELICASE FAMILY MEMBER"/>
    <property type="match status" value="1"/>
</dbReference>
<accession>A0A1E3WCN3</accession>
<dbReference type="InterPro" id="IPR000212">
    <property type="entry name" value="DNA_helicase_UvrD/REP"/>
</dbReference>
<dbReference type="InterPro" id="IPR027417">
    <property type="entry name" value="P-loop_NTPase"/>
</dbReference>
<keyword evidence="10" id="KW-1185">Reference proteome</keyword>
<reference evidence="9 10" key="1">
    <citation type="journal article" date="2016" name="Environ. Microbiol.">
        <title>New Methyloceanibacter diversity from North Sea sediments includes methanotroph containing solely the soluble methane monooxygenase.</title>
        <authorList>
            <person name="Vekeman B."/>
            <person name="Kerckhof F.M."/>
            <person name="Cremers G."/>
            <person name="de Vos P."/>
            <person name="Vandamme P."/>
            <person name="Boon N."/>
            <person name="Op den Camp H.J."/>
            <person name="Heylen K."/>
        </authorList>
    </citation>
    <scope>NUCLEOTIDE SEQUENCE [LARGE SCALE GENOMIC DNA]</scope>
    <source>
        <strain evidence="9 10">R-67177</strain>
    </source>
</reference>
<dbReference type="GO" id="GO:0000725">
    <property type="term" value="P:recombinational repair"/>
    <property type="evidence" value="ECO:0007669"/>
    <property type="project" value="TreeGrafter"/>
</dbReference>
<evidence type="ECO:0000256" key="5">
    <source>
        <dbReference type="ARBA" id="ARBA00034923"/>
    </source>
</evidence>
<dbReference type="PANTHER" id="PTHR11070:SF2">
    <property type="entry name" value="ATP-DEPENDENT DNA HELICASE SRS2"/>
    <property type="match status" value="1"/>
</dbReference>
<evidence type="ECO:0000256" key="4">
    <source>
        <dbReference type="ARBA" id="ARBA00022840"/>
    </source>
</evidence>
<feature type="region of interest" description="Disordered" evidence="7">
    <location>
        <begin position="1"/>
        <end position="21"/>
    </location>
</feature>
<dbReference type="Pfam" id="PF00580">
    <property type="entry name" value="UvrD-helicase"/>
    <property type="match status" value="1"/>
</dbReference>
<comment type="caution">
    <text evidence="9">The sequence shown here is derived from an EMBL/GenBank/DDBJ whole genome shotgun (WGS) entry which is preliminary data.</text>
</comment>
<evidence type="ECO:0000256" key="6">
    <source>
        <dbReference type="PROSITE-ProRule" id="PRU00560"/>
    </source>
</evidence>
<feature type="compositionally biased region" description="Basic and acidic residues" evidence="7">
    <location>
        <begin position="1"/>
        <end position="10"/>
    </location>
</feature>
<evidence type="ECO:0000313" key="10">
    <source>
        <dbReference type="Proteomes" id="UP000095042"/>
    </source>
</evidence>
<dbReference type="Proteomes" id="UP000095042">
    <property type="component" value="Unassembled WGS sequence"/>
</dbReference>
<protein>
    <recommendedName>
        <fullName evidence="5">DNA 3'-5' helicase II</fullName>
    </recommendedName>
</protein>
<evidence type="ECO:0000256" key="1">
    <source>
        <dbReference type="ARBA" id="ARBA00022741"/>
    </source>
</evidence>
<dbReference type="GO" id="GO:0005829">
    <property type="term" value="C:cytosol"/>
    <property type="evidence" value="ECO:0007669"/>
    <property type="project" value="TreeGrafter"/>
</dbReference>
<keyword evidence="1 6" id="KW-0547">Nucleotide-binding</keyword>
<dbReference type="GO" id="GO:0043138">
    <property type="term" value="F:3'-5' DNA helicase activity"/>
    <property type="evidence" value="ECO:0007669"/>
    <property type="project" value="TreeGrafter"/>
</dbReference>
<dbReference type="PROSITE" id="PS51198">
    <property type="entry name" value="UVRD_HELICASE_ATP_BIND"/>
    <property type="match status" value="1"/>
</dbReference>
<evidence type="ECO:0000256" key="3">
    <source>
        <dbReference type="ARBA" id="ARBA00022806"/>
    </source>
</evidence>
<dbReference type="InterPro" id="IPR014016">
    <property type="entry name" value="UvrD-like_ATP-bd"/>
</dbReference>
<feature type="region of interest" description="Disordered" evidence="7">
    <location>
        <begin position="307"/>
        <end position="335"/>
    </location>
</feature>
<dbReference type="GO" id="GO:0033202">
    <property type="term" value="C:DNA helicase complex"/>
    <property type="evidence" value="ECO:0007669"/>
    <property type="project" value="TreeGrafter"/>
</dbReference>
<evidence type="ECO:0000259" key="8">
    <source>
        <dbReference type="PROSITE" id="PS51198"/>
    </source>
</evidence>